<keyword evidence="4" id="KW-1185">Reference proteome</keyword>
<gene>
    <name evidence="3" type="ORF">X975_12514</name>
</gene>
<keyword evidence="1 3" id="KW-0812">Transmembrane</keyword>
<evidence type="ECO:0000256" key="1">
    <source>
        <dbReference type="SAM" id="Phobius"/>
    </source>
</evidence>
<feature type="transmembrane region" description="Helical" evidence="1">
    <location>
        <begin position="160"/>
        <end position="180"/>
    </location>
</feature>
<dbReference type="EMBL" id="KK115807">
    <property type="protein sequence ID" value="KFM66086.1"/>
    <property type="molecule type" value="Genomic_DNA"/>
</dbReference>
<feature type="non-terminal residue" evidence="3">
    <location>
        <position position="193"/>
    </location>
</feature>
<dbReference type="PANTHER" id="PTHR13018">
    <property type="entry name" value="PROBABLE MEMBRANE PROTEIN DUF221-RELATED"/>
    <property type="match status" value="1"/>
</dbReference>
<evidence type="ECO:0000313" key="4">
    <source>
        <dbReference type="Proteomes" id="UP000054359"/>
    </source>
</evidence>
<dbReference type="PANTHER" id="PTHR13018:SF5">
    <property type="entry name" value="RE44586P"/>
    <property type="match status" value="1"/>
</dbReference>
<organism evidence="3 4">
    <name type="scientific">Stegodyphus mimosarum</name>
    <name type="common">African social velvet spider</name>
    <dbReference type="NCBI Taxonomy" id="407821"/>
    <lineage>
        <taxon>Eukaryota</taxon>
        <taxon>Metazoa</taxon>
        <taxon>Ecdysozoa</taxon>
        <taxon>Arthropoda</taxon>
        <taxon>Chelicerata</taxon>
        <taxon>Arachnida</taxon>
        <taxon>Araneae</taxon>
        <taxon>Araneomorphae</taxon>
        <taxon>Entelegynae</taxon>
        <taxon>Eresoidea</taxon>
        <taxon>Eresidae</taxon>
        <taxon>Stegodyphus</taxon>
    </lineage>
</organism>
<dbReference type="OMA" id="NGMIHYF"/>
<keyword evidence="1" id="KW-0472">Membrane</keyword>
<name>A0A087TLU7_STEMI</name>
<feature type="transmembrane region" description="Helical" evidence="1">
    <location>
        <begin position="55"/>
        <end position="72"/>
    </location>
</feature>
<dbReference type="InterPro" id="IPR032880">
    <property type="entry name" value="CSC1/OSCA1-like_N"/>
</dbReference>
<dbReference type="STRING" id="407821.A0A087TLU7"/>
<dbReference type="OrthoDB" id="6437480at2759"/>
<dbReference type="GO" id="GO:0005227">
    <property type="term" value="F:calcium-activated cation channel activity"/>
    <property type="evidence" value="ECO:0007669"/>
    <property type="project" value="InterPro"/>
</dbReference>
<dbReference type="Pfam" id="PF13967">
    <property type="entry name" value="RSN1_TM"/>
    <property type="match status" value="1"/>
</dbReference>
<evidence type="ECO:0000313" key="3">
    <source>
        <dbReference type="EMBL" id="KFM66086.1"/>
    </source>
</evidence>
<sequence length="193" mass="22228">MENNGMIHYFPSFHHPIISDDDITPDNDSYKCSVLRSNRSILVLSGKFEGIPDNLTINVVTWLLILIIFTFLRKRAWDYGRIALVQKNDQRWTQLFYGEGTASSQRMNSEESSIDSVEIALHMDKGICSWLRAIFLIKDDQILKRNGPDAIQYLSFQRHIIVFLAIICVICLTVVLPVNYQGDLVDEDSRFAR</sequence>
<accession>A0A087TLU7</accession>
<dbReference type="GO" id="GO:0005886">
    <property type="term" value="C:plasma membrane"/>
    <property type="evidence" value="ECO:0007669"/>
    <property type="project" value="TreeGrafter"/>
</dbReference>
<reference evidence="3 4" key="1">
    <citation type="submission" date="2013-11" db="EMBL/GenBank/DDBJ databases">
        <title>Genome sequencing of Stegodyphus mimosarum.</title>
        <authorList>
            <person name="Bechsgaard J."/>
        </authorList>
    </citation>
    <scope>NUCLEOTIDE SEQUENCE [LARGE SCALE GENOMIC DNA]</scope>
</reference>
<proteinExistence type="predicted"/>
<protein>
    <submittedName>
        <fullName evidence="3">Transmembrane protein 63C</fullName>
    </submittedName>
</protein>
<dbReference type="Proteomes" id="UP000054359">
    <property type="component" value="Unassembled WGS sequence"/>
</dbReference>
<dbReference type="InterPro" id="IPR045122">
    <property type="entry name" value="Csc1-like"/>
</dbReference>
<keyword evidence="1" id="KW-1133">Transmembrane helix</keyword>
<dbReference type="AlphaFoldDB" id="A0A087TLU7"/>
<evidence type="ECO:0000259" key="2">
    <source>
        <dbReference type="Pfam" id="PF13967"/>
    </source>
</evidence>
<feature type="domain" description="CSC1/OSCA1-like N-terminal transmembrane" evidence="2">
    <location>
        <begin position="54"/>
        <end position="187"/>
    </location>
</feature>